<dbReference type="InterPro" id="IPR037069">
    <property type="entry name" value="AcylCoA_DH/ox_N_sf"/>
</dbReference>
<dbReference type="AlphaFoldDB" id="A0AA97FI96"/>
<dbReference type="PANTHER" id="PTHR43884:SF12">
    <property type="entry name" value="ISOVALERYL-COA DEHYDROGENASE, MITOCHONDRIAL-RELATED"/>
    <property type="match status" value="1"/>
</dbReference>
<dbReference type="PROSITE" id="PS50206">
    <property type="entry name" value="RHODANESE_3"/>
    <property type="match status" value="1"/>
</dbReference>
<gene>
    <name evidence="2" type="ORF">N8K70_15560</name>
</gene>
<dbReference type="PANTHER" id="PTHR43884">
    <property type="entry name" value="ACYL-COA DEHYDROGENASE"/>
    <property type="match status" value="1"/>
</dbReference>
<dbReference type="Gene3D" id="3.20.20.30">
    <property type="entry name" value="Luciferase-like domain"/>
    <property type="match status" value="1"/>
</dbReference>
<dbReference type="Proteomes" id="UP001305498">
    <property type="component" value="Chromosome"/>
</dbReference>
<dbReference type="SUPFAM" id="SSF51679">
    <property type="entry name" value="Bacterial luciferase-like"/>
    <property type="match status" value="1"/>
</dbReference>
<dbReference type="InterPro" id="IPR036661">
    <property type="entry name" value="Luciferase-like_sf"/>
</dbReference>
<reference evidence="2 3" key="1">
    <citation type="submission" date="2023-02" db="EMBL/GenBank/DDBJ databases">
        <title>Microbacterium betulae sp. nov., isolated from birch wood.</title>
        <authorList>
            <person name="Pasciak M."/>
            <person name="Pawlik K.J."/>
            <person name="Martynowski D."/>
            <person name="Laczmanski L."/>
            <person name="Ciekot J."/>
            <person name="Szponar B."/>
            <person name="Wojcik-Fatla A."/>
            <person name="Mackiewicz B."/>
            <person name="Farian E."/>
            <person name="Cholewa G."/>
            <person name="Cholewa A."/>
            <person name="Dutkiewicz J."/>
        </authorList>
    </citation>
    <scope>NUCLEOTIDE SEQUENCE [LARGE SCALE GENOMIC DNA]</scope>
    <source>
        <strain evidence="2 3">AB</strain>
    </source>
</reference>
<evidence type="ECO:0000313" key="2">
    <source>
        <dbReference type="EMBL" id="WOF22790.1"/>
    </source>
</evidence>
<dbReference type="Gene3D" id="1.10.540.10">
    <property type="entry name" value="Acyl-CoA dehydrogenase/oxidase, N-terminal domain"/>
    <property type="match status" value="1"/>
</dbReference>
<dbReference type="GO" id="GO:0006552">
    <property type="term" value="P:L-leucine catabolic process"/>
    <property type="evidence" value="ECO:0007669"/>
    <property type="project" value="TreeGrafter"/>
</dbReference>
<feature type="domain" description="Rhodanese" evidence="1">
    <location>
        <begin position="434"/>
        <end position="517"/>
    </location>
</feature>
<dbReference type="Gene3D" id="1.20.140.10">
    <property type="entry name" value="Butyryl-CoA Dehydrogenase, subunit A, domain 3"/>
    <property type="match status" value="1"/>
</dbReference>
<dbReference type="RefSeq" id="WP_317139261.1">
    <property type="nucleotide sequence ID" value="NZ_CP118157.1"/>
</dbReference>
<dbReference type="GO" id="GO:0008470">
    <property type="term" value="F:3-methylbutanoyl-CoA dehydrogenase activity"/>
    <property type="evidence" value="ECO:0007669"/>
    <property type="project" value="TreeGrafter"/>
</dbReference>
<dbReference type="GO" id="GO:0050660">
    <property type="term" value="F:flavin adenine dinucleotide binding"/>
    <property type="evidence" value="ECO:0007669"/>
    <property type="project" value="InterPro"/>
</dbReference>
<name>A0AA97FI96_9MICO</name>
<accession>A0AA97FI96</accession>
<proteinExistence type="predicted"/>
<dbReference type="GO" id="GO:0016705">
    <property type="term" value="F:oxidoreductase activity, acting on paired donors, with incorporation or reduction of molecular oxygen"/>
    <property type="evidence" value="ECO:0007669"/>
    <property type="project" value="InterPro"/>
</dbReference>
<dbReference type="InterPro" id="IPR001763">
    <property type="entry name" value="Rhodanese-like_dom"/>
</dbReference>
<evidence type="ECO:0000313" key="3">
    <source>
        <dbReference type="Proteomes" id="UP001305498"/>
    </source>
</evidence>
<keyword evidence="3" id="KW-1185">Reference proteome</keyword>
<dbReference type="SUPFAM" id="SSF56645">
    <property type="entry name" value="Acyl-CoA dehydrogenase NM domain-like"/>
    <property type="match status" value="1"/>
</dbReference>
<organism evidence="2 3">
    <name type="scientific">Microbacterium betulae</name>
    <dbReference type="NCBI Taxonomy" id="2981139"/>
    <lineage>
        <taxon>Bacteria</taxon>
        <taxon>Bacillati</taxon>
        <taxon>Actinomycetota</taxon>
        <taxon>Actinomycetes</taxon>
        <taxon>Micrococcales</taxon>
        <taxon>Microbacteriaceae</taxon>
        <taxon>Microbacterium</taxon>
    </lineage>
</organism>
<dbReference type="KEGG" id="mbet:N8K70_15560"/>
<evidence type="ECO:0000259" key="1">
    <source>
        <dbReference type="PROSITE" id="PS50206"/>
    </source>
</evidence>
<dbReference type="EMBL" id="CP118157">
    <property type="protein sequence ID" value="WOF22790.1"/>
    <property type="molecule type" value="Genomic_DNA"/>
</dbReference>
<dbReference type="InterPro" id="IPR046373">
    <property type="entry name" value="Acyl-CoA_Oxase/DH_mid-dom_sf"/>
</dbReference>
<dbReference type="InterPro" id="IPR013786">
    <property type="entry name" value="AcylCoA_DH/ox_N"/>
</dbReference>
<protein>
    <recommendedName>
        <fullName evidence="1">Rhodanese domain-containing protein</fullName>
    </recommendedName>
</protein>
<dbReference type="Gene3D" id="2.40.110.10">
    <property type="entry name" value="Butyryl-CoA Dehydrogenase, subunit A, domain 2"/>
    <property type="match status" value="1"/>
</dbReference>
<dbReference type="Pfam" id="PF02771">
    <property type="entry name" value="Acyl-CoA_dh_N"/>
    <property type="match status" value="1"/>
</dbReference>
<sequence>MSPSDPRAILPGLDALLDEVRAAARASDASARLPQRFSARLRRLGFGRMRLPVEEGGLGASVTELIETVATVAAADASLAQSWRTHVIATERHLVSPAGPARERWLRRIADGAMIAGGWTEADGSAGRFTTRLTRTDGGLVLTGHKGYSTGSAYADWLEYSAVDDGGELVIAAVRSDAPGLSIVDDWDGFGQRATASGTTVLADVPVDPLDVGPFSAQQPGTAGWQQLVLLAVLAGIAEGAREKARELIVHVERAHGAAPFAALEEYGRISASAEAAHASLACATGLVGTAQDALLARPGRSGAHAENAEALAYDAETAVFRAQLAIVAQAVDAGDRLMALPVALGRAADADRLRRLFGLDRFWRDARTVSTHNAVALKARMIADRELHGIGTVATAEERAALREERLATDAAERALVAVRLGGSLPAELAADRALLAEAGARLADRDVALVVGDGTAFDAATAAALLIDALPAAWLVVETGGAPGHPYDFARRLASLEQLSGGRFAWALRGGADARTREHVRVAQQLWRSWPRESIAADGTAAHFAETALIRRVGADGEYRVAGPLNVPSSPQQLPVFAVDEGEAALDDPHSYVDLVVRGTPDGDEWRLPGAAPGSPAVVRVQETGTAAGLLRIADGLRRAAAGPPRTLRQRLGLPVPAFDELPGAGPRFVGDVPEAS</sequence>
<dbReference type="InterPro" id="IPR009100">
    <property type="entry name" value="AcylCoA_DH/oxidase_NM_dom_sf"/>
</dbReference>